<feature type="transmembrane region" description="Helical" evidence="1">
    <location>
        <begin position="267"/>
        <end position="285"/>
    </location>
</feature>
<accession>A0AAW8M1W8</accession>
<dbReference type="InterPro" id="IPR008984">
    <property type="entry name" value="SMAD_FHA_dom_sf"/>
</dbReference>
<dbReference type="SMART" id="SM00240">
    <property type="entry name" value="FHA"/>
    <property type="match status" value="1"/>
</dbReference>
<proteinExistence type="predicted"/>
<evidence type="ECO:0000313" key="4">
    <source>
        <dbReference type="Proteomes" id="UP001265315"/>
    </source>
</evidence>
<keyword evidence="1" id="KW-1133">Transmembrane helix</keyword>
<evidence type="ECO:0000313" key="3">
    <source>
        <dbReference type="EMBL" id="MDR6705325.1"/>
    </source>
</evidence>
<dbReference type="Gene3D" id="2.60.200.20">
    <property type="match status" value="1"/>
</dbReference>
<feature type="transmembrane region" description="Helical" evidence="1">
    <location>
        <begin position="325"/>
        <end position="342"/>
    </location>
</feature>
<feature type="transmembrane region" description="Helical" evidence="1">
    <location>
        <begin position="142"/>
        <end position="159"/>
    </location>
</feature>
<organism evidence="3 4">
    <name type="scientific">Agrobacterium tumefaciens</name>
    <dbReference type="NCBI Taxonomy" id="358"/>
    <lineage>
        <taxon>Bacteria</taxon>
        <taxon>Pseudomonadati</taxon>
        <taxon>Pseudomonadota</taxon>
        <taxon>Alphaproteobacteria</taxon>
        <taxon>Hyphomicrobiales</taxon>
        <taxon>Rhizobiaceae</taxon>
        <taxon>Rhizobium/Agrobacterium group</taxon>
        <taxon>Agrobacterium</taxon>
        <taxon>Agrobacterium tumefaciens complex</taxon>
    </lineage>
</organism>
<evidence type="ECO:0000259" key="2">
    <source>
        <dbReference type="PROSITE" id="PS50006"/>
    </source>
</evidence>
<dbReference type="Pfam" id="PF00498">
    <property type="entry name" value="FHA"/>
    <property type="match status" value="1"/>
</dbReference>
<gene>
    <name evidence="3" type="ORF">J2W61_005200</name>
</gene>
<protein>
    <submittedName>
        <fullName evidence="3">PSer/pThr/pTyr-binding forkhead associated (FHA) protein</fullName>
    </submittedName>
</protein>
<evidence type="ECO:0000256" key="1">
    <source>
        <dbReference type="SAM" id="Phobius"/>
    </source>
</evidence>
<feature type="transmembrane region" description="Helical" evidence="1">
    <location>
        <begin position="363"/>
        <end position="383"/>
    </location>
</feature>
<reference evidence="3" key="1">
    <citation type="submission" date="2023-07" db="EMBL/GenBank/DDBJ databases">
        <title>Sorghum-associated microbial communities from plants grown in Nebraska, USA.</title>
        <authorList>
            <person name="Schachtman D."/>
        </authorList>
    </citation>
    <scope>NUCLEOTIDE SEQUENCE</scope>
    <source>
        <strain evidence="3">1457</strain>
    </source>
</reference>
<name>A0AAW8M1W8_AGRTU</name>
<dbReference type="EMBL" id="JAVDSW010000009">
    <property type="protein sequence ID" value="MDR6705325.1"/>
    <property type="molecule type" value="Genomic_DNA"/>
</dbReference>
<keyword evidence="1" id="KW-0472">Membrane</keyword>
<comment type="caution">
    <text evidence="3">The sequence shown here is derived from an EMBL/GenBank/DDBJ whole genome shotgun (WGS) entry which is preliminary data.</text>
</comment>
<dbReference type="InterPro" id="IPR000253">
    <property type="entry name" value="FHA_dom"/>
</dbReference>
<dbReference type="Proteomes" id="UP001265315">
    <property type="component" value="Unassembled WGS sequence"/>
</dbReference>
<feature type="transmembrane region" description="Helical" evidence="1">
    <location>
        <begin position="71"/>
        <end position="88"/>
    </location>
</feature>
<dbReference type="RefSeq" id="WP_162693448.1">
    <property type="nucleotide sequence ID" value="NZ_JAGIPM010000010.1"/>
</dbReference>
<feature type="transmembrane region" description="Helical" evidence="1">
    <location>
        <begin position="165"/>
        <end position="185"/>
    </location>
</feature>
<dbReference type="AlphaFoldDB" id="A0AAW8M1W8"/>
<keyword evidence="1" id="KW-0812">Transmembrane</keyword>
<sequence length="1060" mass="118344">MFSSFPERAMLSIRGLLLFAWLVLIASLLYDPFSVQWTRPDSAGPFGVSLTPVVVQGQVLPNQPYSMGSRMFWTMIVPILPLFLMVFGHEAWRRICPLSLASQIPSYLGFRRRRSTLERRTGLIKLTIPLIKRDGWLERNSWYVQFGLLFCGIIARLLLINTDRFTLAIALLSVIGAAMLTGMLWGGKTWCNFFCPANVVQKIYTEPGGILESSPHFSRPALPQSMCRKPSGKGDISACVACKANCGDIDLQRSYWSGVTAVPRRNVYYMFFGLIIGFYGFYYLYAGSWDYYFSGIWTHEEGIHAKLLQPGLFILGYLVPIPKMLSAPLVLGLACAVSLILGRGLEALYRKIRARDPGMTEQLIVHHCLCVSAWVSINAFYLFGGRPNILLLPPLAGRVVDIAIVTLTTIWLRQVLLQTPERYQQEGMASGLLKQLKTMKLDGSSFPDNKKIENLRPNEIYLLAKVLPNFSQQQKLDAYSKMLEEQIAKGTTGGETSHKLLEAFRKQLNITEEDHNYLLDALGYSDDSNMHQISLSAEEKATSIAQYRSILEKTVADRMETGQTVANILELEAVKSMLTVMRQSLQVSDSEHEAALAALFSGGMVSEEMKDSLEALVRHKSVRLCLERAEVYDPLGSSLMDVLLDYLEEREQVLFSTALSLLRNFLDTPETCRIADDLAALAGPRLNLMLRQPVPSNPDMRWREVFPAEVLERLQQTRSLGEWENAAYHRAVTGSRDIEQSLLEVLTLEDPTIRAIGLTVFSYMAPELVASVARGLLEESDTRQHAMLYAVAKHVGGLETPSQSDSAVVTFRATVNTASGSQILCLNKRLVTLGRAVDNDISISDPAVWTYHAELKAEHGEVRLMRVDNAVIFVNGSQVHNEPVAVTRHSVIRFGSAEATATSVVIDWDNEIETGDMVHIHPVHRLAILARHSKLRRLNPTSLSTLALESRAVKYRRGDRLEARTGEQRFFLVYTGSVRLFDPAGMNYVSGVSYEAGDLFRFAPGAVDSPYFPETESDISILLDVPARPDVEVCAVNLHVGERSARNGRVIHSEPTDENI</sequence>
<feature type="transmembrane region" description="Helical" evidence="1">
    <location>
        <begin position="12"/>
        <end position="30"/>
    </location>
</feature>
<dbReference type="PROSITE" id="PS50006">
    <property type="entry name" value="FHA_DOMAIN"/>
    <property type="match status" value="1"/>
</dbReference>
<feature type="domain" description="FHA" evidence="2">
    <location>
        <begin position="831"/>
        <end position="879"/>
    </location>
</feature>
<dbReference type="SUPFAM" id="SSF49879">
    <property type="entry name" value="SMAD/FHA domain"/>
    <property type="match status" value="1"/>
</dbReference>
<dbReference type="CDD" id="cd00060">
    <property type="entry name" value="FHA"/>
    <property type="match status" value="1"/>
</dbReference>